<dbReference type="InterPro" id="IPR029064">
    <property type="entry name" value="Ribosomal_eL30-like_sf"/>
</dbReference>
<dbReference type="InterPro" id="IPR051259">
    <property type="entry name" value="rRNA_Methyltransferase"/>
</dbReference>
<dbReference type="SUPFAM" id="SSF55315">
    <property type="entry name" value="L30e-like"/>
    <property type="match status" value="1"/>
</dbReference>
<dbReference type="HOGENOM" id="CLU_021322_3_2_4"/>
<evidence type="ECO:0000313" key="5">
    <source>
        <dbReference type="Proteomes" id="UP000004088"/>
    </source>
</evidence>
<proteinExistence type="predicted"/>
<protein>
    <submittedName>
        <fullName evidence="4">RNA methyltransferase, TrmH family</fullName>
        <ecNumber evidence="4">2.1.1.-</ecNumber>
    </submittedName>
</protein>
<evidence type="ECO:0000256" key="2">
    <source>
        <dbReference type="ARBA" id="ARBA00022679"/>
    </source>
</evidence>
<keyword evidence="5" id="KW-1185">Reference proteome</keyword>
<dbReference type="GO" id="GO:0032259">
    <property type="term" value="P:methylation"/>
    <property type="evidence" value="ECO:0007669"/>
    <property type="project" value="UniProtKB-KW"/>
</dbReference>
<dbReference type="PANTHER" id="PTHR43191:SF2">
    <property type="entry name" value="RRNA METHYLTRANSFERASE 3, MITOCHONDRIAL"/>
    <property type="match status" value="1"/>
</dbReference>
<dbReference type="GO" id="GO:0003723">
    <property type="term" value="F:RNA binding"/>
    <property type="evidence" value="ECO:0007669"/>
    <property type="project" value="InterPro"/>
</dbReference>
<dbReference type="CDD" id="cd18095">
    <property type="entry name" value="SpoU-like_rRNA-MTase"/>
    <property type="match status" value="1"/>
</dbReference>
<dbReference type="GO" id="GO:0006396">
    <property type="term" value="P:RNA processing"/>
    <property type="evidence" value="ECO:0007669"/>
    <property type="project" value="InterPro"/>
</dbReference>
<dbReference type="InterPro" id="IPR029028">
    <property type="entry name" value="Alpha/beta_knot_MTases"/>
</dbReference>
<keyword evidence="2 4" id="KW-0808">Transferase</keyword>
<dbReference type="EMBL" id="AEWV01000015">
    <property type="protein sequence ID" value="EGC17720.1"/>
    <property type="molecule type" value="Genomic_DNA"/>
</dbReference>
<comment type="caution">
    <text evidence="4">The sequence shown here is derived from an EMBL/GenBank/DDBJ whole genome shotgun (WGS) entry which is preliminary data.</text>
</comment>
<keyword evidence="1 4" id="KW-0489">Methyltransferase</keyword>
<accession>F0EYW2</accession>
<reference evidence="4 5" key="1">
    <citation type="submission" date="2011-01" db="EMBL/GenBank/DDBJ databases">
        <authorList>
            <person name="Muzny D."/>
            <person name="Qin X."/>
            <person name="Deng J."/>
            <person name="Jiang H."/>
            <person name="Liu Y."/>
            <person name="Qu J."/>
            <person name="Song X.-Z."/>
            <person name="Zhang L."/>
            <person name="Thornton R."/>
            <person name="Coyle M."/>
            <person name="Francisco L."/>
            <person name="Jackson L."/>
            <person name="Javaid M."/>
            <person name="Korchina V."/>
            <person name="Kovar C."/>
            <person name="Mata R."/>
            <person name="Mathew T."/>
            <person name="Ngo R."/>
            <person name="Nguyen L."/>
            <person name="Nguyen N."/>
            <person name="Okwuonu G."/>
            <person name="Ongeri F."/>
            <person name="Pham C."/>
            <person name="Simmons D."/>
            <person name="Wilczek-Boney K."/>
            <person name="Hale W."/>
            <person name="Jakkamsetti A."/>
            <person name="Pham P."/>
            <person name="Ruth R."/>
            <person name="San Lucas F."/>
            <person name="Warren J."/>
            <person name="Zhang J."/>
            <person name="Zhao Z."/>
            <person name="Zhou C."/>
            <person name="Zhu D."/>
            <person name="Lee S."/>
            <person name="Bess C."/>
            <person name="Blankenburg K."/>
            <person name="Forbes L."/>
            <person name="Fu Q."/>
            <person name="Gubbala S."/>
            <person name="Hirani K."/>
            <person name="Jayaseelan J.C."/>
            <person name="Lara F."/>
            <person name="Munidasa M."/>
            <person name="Palculict T."/>
            <person name="Patil S."/>
            <person name="Pu L.-L."/>
            <person name="Saada N."/>
            <person name="Tang L."/>
            <person name="Weissenberger G."/>
            <person name="Zhu Y."/>
            <person name="Hemphill L."/>
            <person name="Shang Y."/>
            <person name="Youmans B."/>
            <person name="Ayvaz T."/>
            <person name="Ross M."/>
            <person name="Santibanez J."/>
            <person name="Aqrawi P."/>
            <person name="Gross S."/>
            <person name="Joshi V."/>
            <person name="Fowler G."/>
            <person name="Nazareth L."/>
            <person name="Reid J."/>
            <person name="Worley K."/>
            <person name="Petrosino J."/>
            <person name="Highlander S."/>
            <person name="Gibbs R."/>
        </authorList>
    </citation>
    <scope>NUCLEOTIDE SEQUENCE [LARGE SCALE GENOMIC DNA]</scope>
    <source>
        <strain evidence="4 5">ATCC 33394</strain>
    </source>
</reference>
<dbReference type="EC" id="2.1.1.-" evidence="4"/>
<dbReference type="InterPro" id="IPR001537">
    <property type="entry name" value="SpoU_MeTrfase"/>
</dbReference>
<dbReference type="GO" id="GO:0008173">
    <property type="term" value="F:RNA methyltransferase activity"/>
    <property type="evidence" value="ECO:0007669"/>
    <property type="project" value="InterPro"/>
</dbReference>
<gene>
    <name evidence="4" type="primary">spoU</name>
    <name evidence="4" type="ORF">HMPREF9098_1046</name>
</gene>
<evidence type="ECO:0000256" key="1">
    <source>
        <dbReference type="ARBA" id="ARBA00022603"/>
    </source>
</evidence>
<dbReference type="Gene3D" id="3.30.1330.30">
    <property type="match status" value="1"/>
</dbReference>
<evidence type="ECO:0000313" key="4">
    <source>
        <dbReference type="EMBL" id="EGC17720.1"/>
    </source>
</evidence>
<dbReference type="STRING" id="888741.HMPREF9098_1046"/>
<dbReference type="Gene3D" id="3.40.1280.10">
    <property type="match status" value="1"/>
</dbReference>
<name>F0EYW2_9NEIS</name>
<dbReference type="SUPFAM" id="SSF75217">
    <property type="entry name" value="alpha/beta knot"/>
    <property type="match status" value="1"/>
</dbReference>
<sequence>MKSLARYTYPHIAHTLIAKTHPFSPKAACTMTSPAIQSPQNPQLKHLAKLLGHAKHRREHSQAVLEGAHLLTAYLDAGNTPLQVYLPEHRLHEPEIAALLCRLPADIVQPVSGKALGKITQLHQAEDLMTLIALPPPVAPESPDYVLLDRVQDAGNVGTVLRSAAAAGIRQIVLGEGCADAYSPKVLRAGMGAHFLLHIQERVCLTEWCARYPHAVYATALDGNRPALLYQLDLRAPCAWIFGNEGSGVSPELIALAGRSVKIPMQGATESLNIAQAATVCLFEQMRQRWQQQP</sequence>
<feature type="domain" description="tRNA/rRNA methyltransferase SpoU type" evidence="3">
    <location>
        <begin position="145"/>
        <end position="283"/>
    </location>
</feature>
<dbReference type="PANTHER" id="PTHR43191">
    <property type="entry name" value="RRNA METHYLTRANSFERASE 3"/>
    <property type="match status" value="1"/>
</dbReference>
<organism evidence="4 5">
    <name type="scientific">Kingella denitrificans ATCC 33394</name>
    <dbReference type="NCBI Taxonomy" id="888741"/>
    <lineage>
        <taxon>Bacteria</taxon>
        <taxon>Pseudomonadati</taxon>
        <taxon>Pseudomonadota</taxon>
        <taxon>Betaproteobacteria</taxon>
        <taxon>Neisseriales</taxon>
        <taxon>Neisseriaceae</taxon>
        <taxon>Kingella</taxon>
    </lineage>
</organism>
<dbReference type="Pfam" id="PF00588">
    <property type="entry name" value="SpoU_methylase"/>
    <property type="match status" value="1"/>
</dbReference>
<dbReference type="Proteomes" id="UP000004088">
    <property type="component" value="Unassembled WGS sequence"/>
</dbReference>
<dbReference type="InterPro" id="IPR029026">
    <property type="entry name" value="tRNA_m1G_MTases_N"/>
</dbReference>
<dbReference type="AlphaFoldDB" id="F0EYW2"/>
<evidence type="ECO:0000259" key="3">
    <source>
        <dbReference type="Pfam" id="PF00588"/>
    </source>
</evidence>